<evidence type="ECO:0000313" key="2">
    <source>
        <dbReference type="Proteomes" id="UP000092691"/>
    </source>
</evidence>
<dbReference type="Proteomes" id="UP000092691">
    <property type="component" value="Plasmid unnamed7"/>
</dbReference>
<name>A0A1B1CK63_RHILE</name>
<reference evidence="1 2" key="1">
    <citation type="submission" date="2016-06" db="EMBL/GenBank/DDBJ databases">
        <title>Microsymbionts genomes from the relict species Vavilovia formosa.</title>
        <authorList>
            <person name="Chirak E."/>
            <person name="Kimeklis A."/>
            <person name="Andronov E."/>
        </authorList>
    </citation>
    <scope>NUCLEOTIDE SEQUENCE [LARGE SCALE GENOMIC DNA]</scope>
    <source>
        <strain evidence="1 2">Vaf10</strain>
        <plasmid evidence="2">Plasmid unnamed7</plasmid>
    </source>
</reference>
<dbReference type="Gene3D" id="3.40.50.1000">
    <property type="entry name" value="HAD superfamily/HAD-like"/>
    <property type="match status" value="1"/>
</dbReference>
<evidence type="ECO:0000313" key="1">
    <source>
        <dbReference type="EMBL" id="ANP90138.1"/>
    </source>
</evidence>
<dbReference type="AlphaFoldDB" id="A0A1B1CK63"/>
<dbReference type="InterPro" id="IPR036412">
    <property type="entry name" value="HAD-like_sf"/>
</dbReference>
<protein>
    <submittedName>
        <fullName evidence="1">Uncharacterized protein</fullName>
    </submittedName>
</protein>
<proteinExistence type="predicted"/>
<dbReference type="SUPFAM" id="SSF56784">
    <property type="entry name" value="HAD-like"/>
    <property type="match status" value="1"/>
</dbReference>
<geneLocation type="plasmid" evidence="1 2">
    <name>unnamed7</name>
</geneLocation>
<accession>A0A1B1CK63</accession>
<organism evidence="1 2">
    <name type="scientific">Rhizobium leguminosarum</name>
    <dbReference type="NCBI Taxonomy" id="384"/>
    <lineage>
        <taxon>Bacteria</taxon>
        <taxon>Pseudomonadati</taxon>
        <taxon>Pseudomonadota</taxon>
        <taxon>Alphaproteobacteria</taxon>
        <taxon>Hyphomicrobiales</taxon>
        <taxon>Rhizobiaceae</taxon>
        <taxon>Rhizobium/Agrobacterium group</taxon>
        <taxon>Rhizobium</taxon>
    </lineage>
</organism>
<keyword evidence="1" id="KW-0614">Plasmid</keyword>
<gene>
    <name evidence="1" type="ORF">BA011_40140</name>
</gene>
<dbReference type="InterPro" id="IPR023214">
    <property type="entry name" value="HAD_sf"/>
</dbReference>
<sequence>MFERDCLLLRRIHPSRDLMLGDINDDFVETLKQLRERRVRFGFISDQRGMDAGSHGKSEFVALTRVLDELLSVRGALPDFWIASGELPQRRGTEFQYRNDQEQAPSVDLILRAMNWYGADKDKAVIVGRSEAAILAASNANVASIKYSRRRSNRTCTIAVGAKIHECVSPCEVSDLRELGAAIEQRLRLGRRWTA</sequence>
<dbReference type="EMBL" id="CP016288">
    <property type="protein sequence ID" value="ANP90138.1"/>
    <property type="molecule type" value="Genomic_DNA"/>
</dbReference>